<dbReference type="AlphaFoldDB" id="A0A0L0BN70"/>
<gene>
    <name evidence="1" type="ORF">FF38_07721</name>
</gene>
<comment type="caution">
    <text evidence="1">The sequence shown here is derived from an EMBL/GenBank/DDBJ whole genome shotgun (WGS) entry which is preliminary data.</text>
</comment>
<reference evidence="1 2" key="1">
    <citation type="journal article" date="2015" name="Nat. Commun.">
        <title>Lucilia cuprina genome unlocks parasitic fly biology to underpin future interventions.</title>
        <authorList>
            <person name="Anstead C.A."/>
            <person name="Korhonen P.K."/>
            <person name="Young N.D."/>
            <person name="Hall R.S."/>
            <person name="Jex A.R."/>
            <person name="Murali S.C."/>
            <person name="Hughes D.S."/>
            <person name="Lee S.F."/>
            <person name="Perry T."/>
            <person name="Stroehlein A.J."/>
            <person name="Ansell B.R."/>
            <person name="Breugelmans B."/>
            <person name="Hofmann A."/>
            <person name="Qu J."/>
            <person name="Dugan S."/>
            <person name="Lee S.L."/>
            <person name="Chao H."/>
            <person name="Dinh H."/>
            <person name="Han Y."/>
            <person name="Doddapaneni H.V."/>
            <person name="Worley K.C."/>
            <person name="Muzny D.M."/>
            <person name="Ioannidis P."/>
            <person name="Waterhouse R.M."/>
            <person name="Zdobnov E.M."/>
            <person name="James P.J."/>
            <person name="Bagnall N.H."/>
            <person name="Kotze A.C."/>
            <person name="Gibbs R.A."/>
            <person name="Richards S."/>
            <person name="Batterham P."/>
            <person name="Gasser R.B."/>
        </authorList>
    </citation>
    <scope>NUCLEOTIDE SEQUENCE [LARGE SCALE GENOMIC DNA]</scope>
    <source>
        <strain evidence="1 2">LS</strain>
        <tissue evidence="1">Full body</tissue>
    </source>
</reference>
<evidence type="ECO:0000313" key="1">
    <source>
        <dbReference type="EMBL" id="KNC20724.1"/>
    </source>
</evidence>
<accession>A0A0L0BN70</accession>
<keyword evidence="2" id="KW-1185">Reference proteome</keyword>
<name>A0A0L0BN70_LUCCU</name>
<protein>
    <submittedName>
        <fullName evidence="1">Uncharacterized protein</fullName>
    </submittedName>
</protein>
<evidence type="ECO:0000313" key="2">
    <source>
        <dbReference type="Proteomes" id="UP000037069"/>
    </source>
</evidence>
<dbReference type="EMBL" id="JRES01001705">
    <property type="protein sequence ID" value="KNC20724.1"/>
    <property type="molecule type" value="Genomic_DNA"/>
</dbReference>
<proteinExistence type="predicted"/>
<sequence>MGRGSFSAAVCIITSSSTILTSGLLKCIKAHNVATEQQSKRLPSWLSTFKSTRNIHTRSSDCIHNDSKSKHRDSLNVLSNTLFNCTVSSELRPTSKCGAAMGPSSTFICIIPSFGLTAFGTPNSLET</sequence>
<dbReference type="Proteomes" id="UP000037069">
    <property type="component" value="Unassembled WGS sequence"/>
</dbReference>
<organism evidence="1 2">
    <name type="scientific">Lucilia cuprina</name>
    <name type="common">Green bottle fly</name>
    <name type="synonym">Australian sheep blowfly</name>
    <dbReference type="NCBI Taxonomy" id="7375"/>
    <lineage>
        <taxon>Eukaryota</taxon>
        <taxon>Metazoa</taxon>
        <taxon>Ecdysozoa</taxon>
        <taxon>Arthropoda</taxon>
        <taxon>Hexapoda</taxon>
        <taxon>Insecta</taxon>
        <taxon>Pterygota</taxon>
        <taxon>Neoptera</taxon>
        <taxon>Endopterygota</taxon>
        <taxon>Diptera</taxon>
        <taxon>Brachycera</taxon>
        <taxon>Muscomorpha</taxon>
        <taxon>Oestroidea</taxon>
        <taxon>Calliphoridae</taxon>
        <taxon>Luciliinae</taxon>
        <taxon>Lucilia</taxon>
    </lineage>
</organism>